<dbReference type="PANTHER" id="PTHR47330">
    <property type="entry name" value="POLY(U)-BINDING-SPLICING FACTOR PUF60-B-RELATED"/>
    <property type="match status" value="1"/>
</dbReference>
<dbReference type="InterPro" id="IPR012677">
    <property type="entry name" value="Nucleotide-bd_a/b_plait_sf"/>
</dbReference>
<protein>
    <recommendedName>
        <fullName evidence="3">RRM domain-containing protein</fullName>
    </recommendedName>
</protein>
<organism evidence="4 5">
    <name type="scientific">Coemansia javaensis</name>
    <dbReference type="NCBI Taxonomy" id="2761396"/>
    <lineage>
        <taxon>Eukaryota</taxon>
        <taxon>Fungi</taxon>
        <taxon>Fungi incertae sedis</taxon>
        <taxon>Zoopagomycota</taxon>
        <taxon>Kickxellomycotina</taxon>
        <taxon>Kickxellomycetes</taxon>
        <taxon>Kickxellales</taxon>
        <taxon>Kickxellaceae</taxon>
        <taxon>Coemansia</taxon>
    </lineage>
</organism>
<reference evidence="4" key="1">
    <citation type="submission" date="2022-07" db="EMBL/GenBank/DDBJ databases">
        <title>Phylogenomic reconstructions and comparative analyses of Kickxellomycotina fungi.</title>
        <authorList>
            <person name="Reynolds N.K."/>
            <person name="Stajich J.E."/>
            <person name="Barry K."/>
            <person name="Grigoriev I.V."/>
            <person name="Crous P."/>
            <person name="Smith M.E."/>
        </authorList>
    </citation>
    <scope>NUCLEOTIDE SEQUENCE</scope>
    <source>
        <strain evidence="4">NBRC 105414</strain>
    </source>
</reference>
<dbReference type="GO" id="GO:0003723">
    <property type="term" value="F:RNA binding"/>
    <property type="evidence" value="ECO:0007669"/>
    <property type="project" value="UniProtKB-UniRule"/>
</dbReference>
<dbReference type="EMBL" id="JANBUL010000184">
    <property type="protein sequence ID" value="KAJ2779283.1"/>
    <property type="molecule type" value="Genomic_DNA"/>
</dbReference>
<name>A0A9W8H6P6_9FUNG</name>
<evidence type="ECO:0000259" key="3">
    <source>
        <dbReference type="PROSITE" id="PS50102"/>
    </source>
</evidence>
<dbReference type="SMART" id="SM00361">
    <property type="entry name" value="RRM_1"/>
    <property type="match status" value="3"/>
</dbReference>
<dbReference type="Pfam" id="PF00076">
    <property type="entry name" value="RRM_1"/>
    <property type="match status" value="2"/>
</dbReference>
<dbReference type="GO" id="GO:0000381">
    <property type="term" value="P:regulation of alternative mRNA splicing, via spliceosome"/>
    <property type="evidence" value="ECO:0007669"/>
    <property type="project" value="TreeGrafter"/>
</dbReference>
<sequence length="431" mass="45034">MDAAEHLEQAPPGIGPGDAAGAAGLTAEQRAGLERARAYAAELQQTVFKEIVEAERQRRQDESRPPAGTVNPGLMAGMDARNHSLMSRVYVGSINFELTEEHIHRVFAEFGSVRSVSMSKDAATGRHKGFGFVEYDVPEAASLAMETMNGTMLGGRQLRIGRPNSYSAALAHEFPPPPDERIYVANVNEAIGEDVLREIFAPFGEVRACVLAPDLAARKHRGWGFVEFGAADAAEQAAMAMNGFQLGNLVLRVRRCVVGGPLGDGMAALDAHPPPQPAVRPPQEVMDVAASINESISRAAGEGAAAAAAAASAAAAAAAGGSAVVLLENVVGGRAEVDDELAGDMASEGAKCGPIARVVVHIASADELGAGPDRLASEVGIFVQYADPAAAAAALGLFDGRWFGGRRVSARLFDPDRFRVVTSADTMVYIP</sequence>
<evidence type="ECO:0000313" key="5">
    <source>
        <dbReference type="Proteomes" id="UP001140217"/>
    </source>
</evidence>
<feature type="region of interest" description="Disordered" evidence="2">
    <location>
        <begin position="1"/>
        <end position="21"/>
    </location>
</feature>
<feature type="domain" description="RRM" evidence="3">
    <location>
        <begin position="87"/>
        <end position="165"/>
    </location>
</feature>
<evidence type="ECO:0000313" key="4">
    <source>
        <dbReference type="EMBL" id="KAJ2779283.1"/>
    </source>
</evidence>
<feature type="domain" description="RRM" evidence="3">
    <location>
        <begin position="180"/>
        <end position="258"/>
    </location>
</feature>
<accession>A0A9W8H6P6</accession>
<evidence type="ECO:0000256" key="2">
    <source>
        <dbReference type="SAM" id="MobiDB-lite"/>
    </source>
</evidence>
<dbReference type="SMART" id="SM00360">
    <property type="entry name" value="RRM"/>
    <property type="match status" value="3"/>
</dbReference>
<dbReference type="SUPFAM" id="SSF54928">
    <property type="entry name" value="RNA-binding domain, RBD"/>
    <property type="match status" value="2"/>
</dbReference>
<keyword evidence="5" id="KW-1185">Reference proteome</keyword>
<dbReference type="OrthoDB" id="5411533at2759"/>
<dbReference type="PANTHER" id="PTHR47330:SF1">
    <property type="entry name" value="POLY(U)-BINDING-SPLICING FACTOR PUF60"/>
    <property type="match status" value="1"/>
</dbReference>
<dbReference type="Proteomes" id="UP001140217">
    <property type="component" value="Unassembled WGS sequence"/>
</dbReference>
<dbReference type="PROSITE" id="PS50102">
    <property type="entry name" value="RRM"/>
    <property type="match status" value="2"/>
</dbReference>
<gene>
    <name evidence="4" type="ORF">H4R18_004091</name>
</gene>
<dbReference type="AlphaFoldDB" id="A0A9W8H6P6"/>
<comment type="caution">
    <text evidence="4">The sequence shown here is derived from an EMBL/GenBank/DDBJ whole genome shotgun (WGS) entry which is preliminary data.</text>
</comment>
<dbReference type="GO" id="GO:0006376">
    <property type="term" value="P:mRNA splice site recognition"/>
    <property type="evidence" value="ECO:0007669"/>
    <property type="project" value="TreeGrafter"/>
</dbReference>
<proteinExistence type="predicted"/>
<dbReference type="InterPro" id="IPR051974">
    <property type="entry name" value="PUF60_regulator"/>
</dbReference>
<feature type="region of interest" description="Disordered" evidence="2">
    <location>
        <begin position="55"/>
        <end position="74"/>
    </location>
</feature>
<dbReference type="GO" id="GO:0071013">
    <property type="term" value="C:catalytic step 2 spliceosome"/>
    <property type="evidence" value="ECO:0007669"/>
    <property type="project" value="TreeGrafter"/>
</dbReference>
<feature type="compositionally biased region" description="Basic and acidic residues" evidence="2">
    <location>
        <begin position="55"/>
        <end position="64"/>
    </location>
</feature>
<dbReference type="InterPro" id="IPR003954">
    <property type="entry name" value="RRM_euk-type"/>
</dbReference>
<dbReference type="InterPro" id="IPR000504">
    <property type="entry name" value="RRM_dom"/>
</dbReference>
<dbReference type="InterPro" id="IPR035979">
    <property type="entry name" value="RBD_domain_sf"/>
</dbReference>
<dbReference type="Gene3D" id="3.30.70.330">
    <property type="match status" value="3"/>
</dbReference>
<dbReference type="GO" id="GO:0000380">
    <property type="term" value="P:alternative mRNA splicing, via spliceosome"/>
    <property type="evidence" value="ECO:0007669"/>
    <property type="project" value="TreeGrafter"/>
</dbReference>
<dbReference type="GO" id="GO:0071011">
    <property type="term" value="C:precatalytic spliceosome"/>
    <property type="evidence" value="ECO:0007669"/>
    <property type="project" value="TreeGrafter"/>
</dbReference>
<evidence type="ECO:0000256" key="1">
    <source>
        <dbReference type="PROSITE-ProRule" id="PRU00176"/>
    </source>
</evidence>
<keyword evidence="1" id="KW-0694">RNA-binding</keyword>